<sequence length="251" mass="27619">KYNLKNKIALVTGAGKGLGKACAVALAEAGSNLIIISRTKKDLDQVAKIIKKFKVKCKSYVCDVTNYNEIKEIINKQSRIDILINNAGTNMPEHFTKVKRKNMEYLVKINTISSFNVAQLCALKMIKTKNRKKIGGSIVNMSSQMGHVGGPRRSVYNMNKFGFEGLTKGMAIDLAKYNIRVNTVCPTFVVTPMTKKFLKNKKFKRDMLNNIPLGRFAELSEVASGVVFLASDAASMVTGASLLVDGGWTAR</sequence>
<evidence type="ECO:0000256" key="1">
    <source>
        <dbReference type="ARBA" id="ARBA00006484"/>
    </source>
</evidence>
<dbReference type="PANTHER" id="PTHR44252">
    <property type="entry name" value="D-ERYTHRULOSE REDUCTASE"/>
    <property type="match status" value="1"/>
</dbReference>
<dbReference type="EMBL" id="UINC01117408">
    <property type="protein sequence ID" value="SVC89809.1"/>
    <property type="molecule type" value="Genomic_DNA"/>
</dbReference>
<accession>A0A382QWD5</accession>
<dbReference type="FunFam" id="3.40.50.720:FF:000084">
    <property type="entry name" value="Short-chain dehydrogenase reductase"/>
    <property type="match status" value="1"/>
</dbReference>
<reference evidence="3" key="1">
    <citation type="submission" date="2018-05" db="EMBL/GenBank/DDBJ databases">
        <authorList>
            <person name="Lanie J.A."/>
            <person name="Ng W.-L."/>
            <person name="Kazmierczak K.M."/>
            <person name="Andrzejewski T.M."/>
            <person name="Davidsen T.M."/>
            <person name="Wayne K.J."/>
            <person name="Tettelin H."/>
            <person name="Glass J.I."/>
            <person name="Rusch D."/>
            <person name="Podicherti R."/>
            <person name="Tsui H.-C.T."/>
            <person name="Winkler M.E."/>
        </authorList>
    </citation>
    <scope>NUCLEOTIDE SEQUENCE</scope>
</reference>
<feature type="non-terminal residue" evidence="3">
    <location>
        <position position="1"/>
    </location>
</feature>
<organism evidence="3">
    <name type="scientific">marine metagenome</name>
    <dbReference type="NCBI Taxonomy" id="408172"/>
    <lineage>
        <taxon>unclassified sequences</taxon>
        <taxon>metagenomes</taxon>
        <taxon>ecological metagenomes</taxon>
    </lineage>
</organism>
<dbReference type="Gene3D" id="3.40.50.720">
    <property type="entry name" value="NAD(P)-binding Rossmann-like Domain"/>
    <property type="match status" value="1"/>
</dbReference>
<dbReference type="AlphaFoldDB" id="A0A382QWD5"/>
<dbReference type="GO" id="GO:0050038">
    <property type="term" value="F:L-xylulose reductase (NADPH) activity"/>
    <property type="evidence" value="ECO:0007669"/>
    <property type="project" value="TreeGrafter"/>
</dbReference>
<gene>
    <name evidence="3" type="ORF">METZ01_LOCUS342663</name>
</gene>
<dbReference type="CDD" id="cd05233">
    <property type="entry name" value="SDR_c"/>
    <property type="match status" value="1"/>
</dbReference>
<dbReference type="GO" id="GO:0004090">
    <property type="term" value="F:carbonyl reductase (NADPH) activity"/>
    <property type="evidence" value="ECO:0007669"/>
    <property type="project" value="TreeGrafter"/>
</dbReference>
<evidence type="ECO:0008006" key="4">
    <source>
        <dbReference type="Google" id="ProtNLM"/>
    </source>
</evidence>
<dbReference type="InterPro" id="IPR036291">
    <property type="entry name" value="NAD(P)-bd_dom_sf"/>
</dbReference>
<evidence type="ECO:0000256" key="2">
    <source>
        <dbReference type="ARBA" id="ARBA00022857"/>
    </source>
</evidence>
<dbReference type="PANTHER" id="PTHR44252:SF3">
    <property type="entry name" value="D-ERYTHRULOSE REDUCTASE-RELATED"/>
    <property type="match status" value="1"/>
</dbReference>
<dbReference type="Pfam" id="PF13561">
    <property type="entry name" value="adh_short_C2"/>
    <property type="match status" value="1"/>
</dbReference>
<dbReference type="InterPro" id="IPR051737">
    <property type="entry name" value="L-xylulose/Carbonyl_redctase"/>
</dbReference>
<comment type="similarity">
    <text evidence="1">Belongs to the short-chain dehydrogenases/reductases (SDR) family.</text>
</comment>
<evidence type="ECO:0000313" key="3">
    <source>
        <dbReference type="EMBL" id="SVC89809.1"/>
    </source>
</evidence>
<protein>
    <recommendedName>
        <fullName evidence="4">Oxidoreductase</fullName>
    </recommendedName>
</protein>
<keyword evidence="2" id="KW-0521">NADP</keyword>
<proteinExistence type="inferred from homology"/>
<name>A0A382QWD5_9ZZZZ</name>
<dbReference type="GO" id="GO:0006006">
    <property type="term" value="P:glucose metabolic process"/>
    <property type="evidence" value="ECO:0007669"/>
    <property type="project" value="TreeGrafter"/>
</dbReference>
<dbReference type="InterPro" id="IPR002347">
    <property type="entry name" value="SDR_fam"/>
</dbReference>
<dbReference type="PRINTS" id="PR00080">
    <property type="entry name" value="SDRFAMILY"/>
</dbReference>
<dbReference type="PRINTS" id="PR00081">
    <property type="entry name" value="GDHRDH"/>
</dbReference>
<dbReference type="GO" id="GO:0005997">
    <property type="term" value="P:xylulose metabolic process"/>
    <property type="evidence" value="ECO:0007669"/>
    <property type="project" value="TreeGrafter"/>
</dbReference>
<dbReference type="SUPFAM" id="SSF51735">
    <property type="entry name" value="NAD(P)-binding Rossmann-fold domains"/>
    <property type="match status" value="1"/>
</dbReference>